<proteinExistence type="predicted"/>
<evidence type="ECO:0000256" key="1">
    <source>
        <dbReference type="SAM" id="MobiDB-lite"/>
    </source>
</evidence>
<keyword evidence="4" id="KW-1185">Reference proteome</keyword>
<dbReference type="EMBL" id="CABIJS010000444">
    <property type="protein sequence ID" value="VUZ51728.1"/>
    <property type="molecule type" value="Genomic_DNA"/>
</dbReference>
<protein>
    <recommendedName>
        <fullName evidence="5">Selenoprotein S</fullName>
    </recommendedName>
</protein>
<evidence type="ECO:0000256" key="2">
    <source>
        <dbReference type="SAM" id="Phobius"/>
    </source>
</evidence>
<keyword evidence="2" id="KW-0812">Transmembrane</keyword>
<reference evidence="3 4" key="1">
    <citation type="submission" date="2019-07" db="EMBL/GenBank/DDBJ databases">
        <authorList>
            <person name="Jastrzebski P J."/>
            <person name="Paukszto L."/>
            <person name="Jastrzebski P J."/>
        </authorList>
    </citation>
    <scope>NUCLEOTIDE SEQUENCE [LARGE SCALE GENOMIC DNA]</scope>
    <source>
        <strain evidence="3 4">WMS-il1</strain>
    </source>
</reference>
<evidence type="ECO:0000313" key="3">
    <source>
        <dbReference type="EMBL" id="VUZ51728.1"/>
    </source>
</evidence>
<feature type="region of interest" description="Disordered" evidence="1">
    <location>
        <begin position="51"/>
        <end position="70"/>
    </location>
</feature>
<gene>
    <name evidence="3" type="ORF">WMSIL1_LOCUS10298</name>
</gene>
<feature type="compositionally biased region" description="Low complexity" evidence="1">
    <location>
        <begin position="51"/>
        <end position="60"/>
    </location>
</feature>
<dbReference type="AlphaFoldDB" id="A0A564YYL2"/>
<accession>A0A564YYL2</accession>
<feature type="transmembrane region" description="Helical" evidence="2">
    <location>
        <begin position="25"/>
        <end position="42"/>
    </location>
</feature>
<feature type="compositionally biased region" description="Basic residues" evidence="1">
    <location>
        <begin position="145"/>
        <end position="154"/>
    </location>
</feature>
<keyword evidence="2" id="KW-1133">Transmembrane helix</keyword>
<keyword evidence="2" id="KW-0472">Membrane</keyword>
<name>A0A564YYL2_HYMDI</name>
<feature type="compositionally biased region" description="Polar residues" evidence="1">
    <location>
        <begin position="97"/>
        <end position="111"/>
    </location>
</feature>
<dbReference type="Proteomes" id="UP000321570">
    <property type="component" value="Unassembled WGS sequence"/>
</dbReference>
<sequence length="154" mass="17680">MDAAIEIEDEYGVPQTDKPEDAGSFFYKLIFGLLLFATYFFVQRFSTSLGAGAARRATGADQHNYDEEMREARRRLQERFDIERKKREEMKKEEKPSTSGSNDQKSQTETKNQTKRIKPPNPELLRRSGEYFPLMGNTGGNSRVCLRRSRNTGG</sequence>
<evidence type="ECO:0008006" key="5">
    <source>
        <dbReference type="Google" id="ProtNLM"/>
    </source>
</evidence>
<feature type="compositionally biased region" description="Basic and acidic residues" evidence="1">
    <location>
        <begin position="75"/>
        <end position="96"/>
    </location>
</feature>
<feature type="region of interest" description="Disordered" evidence="1">
    <location>
        <begin position="75"/>
        <end position="154"/>
    </location>
</feature>
<evidence type="ECO:0000313" key="4">
    <source>
        <dbReference type="Proteomes" id="UP000321570"/>
    </source>
</evidence>
<organism evidence="3 4">
    <name type="scientific">Hymenolepis diminuta</name>
    <name type="common">Rat tapeworm</name>
    <dbReference type="NCBI Taxonomy" id="6216"/>
    <lineage>
        <taxon>Eukaryota</taxon>
        <taxon>Metazoa</taxon>
        <taxon>Spiralia</taxon>
        <taxon>Lophotrochozoa</taxon>
        <taxon>Platyhelminthes</taxon>
        <taxon>Cestoda</taxon>
        <taxon>Eucestoda</taxon>
        <taxon>Cyclophyllidea</taxon>
        <taxon>Hymenolepididae</taxon>
        <taxon>Hymenolepis</taxon>
    </lineage>
</organism>